<dbReference type="Gene3D" id="3.40.366.10">
    <property type="entry name" value="Malonyl-Coenzyme A Acyl Carrier Protein, domain 2"/>
    <property type="match status" value="1"/>
</dbReference>
<dbReference type="GO" id="GO:0006633">
    <property type="term" value="P:fatty acid biosynthetic process"/>
    <property type="evidence" value="ECO:0007669"/>
    <property type="project" value="TreeGrafter"/>
</dbReference>
<dbReference type="KEGG" id="odi:ODI_R0986"/>
<protein>
    <submittedName>
        <fullName evidence="2">Malonyl CoA acyl carrier protein transacylase</fullName>
        <ecNumber evidence="2">2.3.1.39</ecNumber>
    </submittedName>
</protein>
<dbReference type="RefSeq" id="WP_067749086.1">
    <property type="nucleotide sequence ID" value="NZ_LT907988.1"/>
</dbReference>
<dbReference type="Pfam" id="PF00698">
    <property type="entry name" value="Acyl_transf_1"/>
    <property type="match status" value="1"/>
</dbReference>
<reference evidence="3 4" key="2">
    <citation type="submission" date="2017-08" db="EMBL/GenBank/DDBJ databases">
        <authorList>
            <person name="de Groot N.N."/>
        </authorList>
    </citation>
    <scope>NUCLEOTIDE SEQUENCE [LARGE SCALE GENOMIC DNA]</scope>
    <source>
        <strain evidence="3">Orrdi1</strain>
    </source>
</reference>
<evidence type="ECO:0000259" key="1">
    <source>
        <dbReference type="SMART" id="SM00827"/>
    </source>
</evidence>
<keyword evidence="2" id="KW-0808">Transferase</keyword>
<dbReference type="OrthoDB" id="9808564at2"/>
<dbReference type="EMBL" id="FLRC01000002">
    <property type="protein sequence ID" value="SBT23709.1"/>
    <property type="molecule type" value="Genomic_DNA"/>
</dbReference>
<evidence type="ECO:0000313" key="3">
    <source>
        <dbReference type="EMBL" id="SOE47686.1"/>
    </source>
</evidence>
<evidence type="ECO:0000313" key="2">
    <source>
        <dbReference type="EMBL" id="SBT23709.1"/>
    </source>
</evidence>
<dbReference type="GO" id="GO:0004314">
    <property type="term" value="F:[acyl-carrier-protein] S-malonyltransferase activity"/>
    <property type="evidence" value="ECO:0007669"/>
    <property type="project" value="UniProtKB-EC"/>
</dbReference>
<evidence type="ECO:0000313" key="4">
    <source>
        <dbReference type="Proteomes" id="UP000078558"/>
    </source>
</evidence>
<dbReference type="InterPro" id="IPR014043">
    <property type="entry name" value="Acyl_transferase_dom"/>
</dbReference>
<dbReference type="Gene3D" id="3.30.70.250">
    <property type="entry name" value="Malonyl-CoA ACP transacylase, ACP-binding"/>
    <property type="match status" value="1"/>
</dbReference>
<keyword evidence="4" id="KW-1185">Reference proteome</keyword>
<dbReference type="Proteomes" id="UP000078558">
    <property type="component" value="Chromosome I"/>
</dbReference>
<dbReference type="PANTHER" id="PTHR42681">
    <property type="entry name" value="MALONYL-COA-ACYL CARRIER PROTEIN TRANSACYLASE, MITOCHONDRIAL"/>
    <property type="match status" value="1"/>
</dbReference>
<reference evidence="2 4" key="1">
    <citation type="submission" date="2016-06" db="EMBL/GenBank/DDBJ databases">
        <authorList>
            <person name="Kjaerup R.B."/>
            <person name="Dalgaard T.S."/>
            <person name="Juul-Madsen H.R."/>
        </authorList>
    </citation>
    <scope>NUCLEOTIDE SEQUENCE [LARGE SCALE GENOMIC DNA]</scope>
    <source>
        <strain evidence="2">Orrdi1</strain>
    </source>
</reference>
<gene>
    <name evidence="2" type="ORF">ODI_03737</name>
    <name evidence="3" type="ORF">ODI_R0986</name>
</gene>
<dbReference type="EMBL" id="LT907988">
    <property type="protein sequence ID" value="SOE47686.1"/>
    <property type="molecule type" value="Genomic_DNA"/>
</dbReference>
<dbReference type="InterPro" id="IPR001227">
    <property type="entry name" value="Ac_transferase_dom_sf"/>
</dbReference>
<dbReference type="SMART" id="SM00827">
    <property type="entry name" value="PKS_AT"/>
    <property type="match status" value="1"/>
</dbReference>
<feature type="domain" description="Malonyl-CoA:ACP transacylase (MAT)" evidence="1">
    <location>
        <begin position="6"/>
        <end position="299"/>
    </location>
</feature>
<dbReference type="InterPro" id="IPR050858">
    <property type="entry name" value="Mal-CoA-ACP_Trans/PKS_FabD"/>
</dbReference>
<dbReference type="PANTHER" id="PTHR42681:SF6">
    <property type="entry name" value="BLL0263 PROTEIN"/>
    <property type="match status" value="1"/>
</dbReference>
<proteinExistence type="predicted"/>
<dbReference type="SUPFAM" id="SSF52151">
    <property type="entry name" value="FabD/lysophospholipase-like"/>
    <property type="match status" value="1"/>
</dbReference>
<accession>A0A1C3JWQ1</accession>
<dbReference type="AlphaFoldDB" id="A0A1C3JWQ1"/>
<sequence length="309" mass="31917">MTFAVLCPGQGAQHPEMLARLMDSAAARAVFDAADVALGAGWRDAATDPSRLFLNRDAQPLICLSQLAAWRALNEGELPRVTAFAGYSAGEVSAHACAGVFDAAGLARVAAGRARLMDDVAPAGTGLLALRGIGREQAVALGAPSGVMLAIATGEDACVMGGPQAGLANVAEEAQAMGVQVTCLKVGLASHTSYLHDAVAGLRDLLSKSVVSAPQVPVIAGIDASRVTTTAQGIESLSRQVAQTIEWASCMDALHERGCRVFIELGPGSGLSRMLRERHADVAARSLDEFQSVAGARAWLARECDAMSN</sequence>
<dbReference type="GO" id="GO:0005829">
    <property type="term" value="C:cytosol"/>
    <property type="evidence" value="ECO:0007669"/>
    <property type="project" value="TreeGrafter"/>
</dbReference>
<dbReference type="InterPro" id="IPR016035">
    <property type="entry name" value="Acyl_Trfase/lysoPLipase"/>
</dbReference>
<keyword evidence="2" id="KW-0012">Acyltransferase</keyword>
<name>A0A1C3JWQ1_9BURK</name>
<organism evidence="2 4">
    <name type="scientific">Orrella dioscoreae</name>
    <dbReference type="NCBI Taxonomy" id="1851544"/>
    <lineage>
        <taxon>Bacteria</taxon>
        <taxon>Pseudomonadati</taxon>
        <taxon>Pseudomonadota</taxon>
        <taxon>Betaproteobacteria</taxon>
        <taxon>Burkholderiales</taxon>
        <taxon>Alcaligenaceae</taxon>
        <taxon>Orrella</taxon>
    </lineage>
</organism>
<dbReference type="STRING" id="1851544.ODI_03737"/>
<dbReference type="EC" id="2.3.1.39" evidence="2"/>